<sequence length="211" mass="23388">MDPETTGRFIKEMRVKAGMTQKELADKLNCTDKAVSRWETGKGFPDVSYLIDLAAALDVNVNELLLGRKIESENEKQINDALLVDTIAGTGKKIYRQKIIVLLLLGLLLLAGYYLPVATMTPSDMMGVLFFHVLSAWGTSFLAGFIELKWKWLFPAYCSLAYCPMAFCLPGFGSDLLLYLAMFLGSGYILMLLATGLTQAAKAVIKRIKKK</sequence>
<dbReference type="Gene3D" id="1.10.260.40">
    <property type="entry name" value="lambda repressor-like DNA-binding domains"/>
    <property type="match status" value="1"/>
</dbReference>
<feature type="transmembrane region" description="Helical" evidence="2">
    <location>
        <begin position="99"/>
        <end position="119"/>
    </location>
</feature>
<dbReference type="InterPro" id="IPR001387">
    <property type="entry name" value="Cro/C1-type_HTH"/>
</dbReference>
<accession>A0A9D1MUE7</accession>
<keyword evidence="2" id="KW-0812">Transmembrane</keyword>
<organism evidence="4 5">
    <name type="scientific">Candidatus Scybalenecus merdavium</name>
    <dbReference type="NCBI Taxonomy" id="2840939"/>
    <lineage>
        <taxon>Bacteria</taxon>
        <taxon>Bacillati</taxon>
        <taxon>Bacillota</taxon>
        <taxon>Clostridia</taxon>
        <taxon>Eubacteriales</taxon>
        <taxon>Oscillospiraceae</taxon>
        <taxon>Oscillospiraceae incertae sedis</taxon>
        <taxon>Candidatus Scybalenecus</taxon>
    </lineage>
</organism>
<keyword evidence="2" id="KW-1133">Transmembrane helix</keyword>
<feature type="transmembrane region" description="Helical" evidence="2">
    <location>
        <begin position="125"/>
        <end position="145"/>
    </location>
</feature>
<keyword evidence="2" id="KW-0472">Membrane</keyword>
<dbReference type="PANTHER" id="PTHR46558:SF13">
    <property type="entry name" value="HTH-TYPE TRANSCRIPTIONAL REGULATOR IMMR"/>
    <property type="match status" value="1"/>
</dbReference>
<dbReference type="CDD" id="cd00093">
    <property type="entry name" value="HTH_XRE"/>
    <property type="match status" value="1"/>
</dbReference>
<evidence type="ECO:0000313" key="4">
    <source>
        <dbReference type="EMBL" id="HIU69218.1"/>
    </source>
</evidence>
<dbReference type="PANTHER" id="PTHR46558">
    <property type="entry name" value="TRACRIPTIONAL REGULATORY PROTEIN-RELATED-RELATED"/>
    <property type="match status" value="1"/>
</dbReference>
<evidence type="ECO:0000256" key="1">
    <source>
        <dbReference type="ARBA" id="ARBA00023125"/>
    </source>
</evidence>
<dbReference type="AlphaFoldDB" id="A0A9D1MUE7"/>
<evidence type="ECO:0000259" key="3">
    <source>
        <dbReference type="PROSITE" id="PS50943"/>
    </source>
</evidence>
<evidence type="ECO:0000256" key="2">
    <source>
        <dbReference type="SAM" id="Phobius"/>
    </source>
</evidence>
<evidence type="ECO:0000313" key="5">
    <source>
        <dbReference type="Proteomes" id="UP000824125"/>
    </source>
</evidence>
<feature type="transmembrane region" description="Helical" evidence="2">
    <location>
        <begin position="178"/>
        <end position="201"/>
    </location>
</feature>
<dbReference type="GO" id="GO:0003677">
    <property type="term" value="F:DNA binding"/>
    <property type="evidence" value="ECO:0007669"/>
    <property type="project" value="UniProtKB-KW"/>
</dbReference>
<dbReference type="EMBL" id="DVNM01000024">
    <property type="protein sequence ID" value="HIU69218.1"/>
    <property type="molecule type" value="Genomic_DNA"/>
</dbReference>
<gene>
    <name evidence="4" type="ORF">IAD23_04595</name>
</gene>
<proteinExistence type="predicted"/>
<dbReference type="Pfam" id="PF01381">
    <property type="entry name" value="HTH_3"/>
    <property type="match status" value="1"/>
</dbReference>
<name>A0A9D1MUE7_9FIRM</name>
<comment type="caution">
    <text evidence="4">The sequence shown here is derived from an EMBL/GenBank/DDBJ whole genome shotgun (WGS) entry which is preliminary data.</text>
</comment>
<reference evidence="4" key="2">
    <citation type="journal article" date="2021" name="PeerJ">
        <title>Extensive microbial diversity within the chicken gut microbiome revealed by metagenomics and culture.</title>
        <authorList>
            <person name="Gilroy R."/>
            <person name="Ravi A."/>
            <person name="Getino M."/>
            <person name="Pursley I."/>
            <person name="Horton D.L."/>
            <person name="Alikhan N.F."/>
            <person name="Baker D."/>
            <person name="Gharbi K."/>
            <person name="Hall N."/>
            <person name="Watson M."/>
            <person name="Adriaenssens E.M."/>
            <person name="Foster-Nyarko E."/>
            <person name="Jarju S."/>
            <person name="Secka A."/>
            <person name="Antonio M."/>
            <person name="Oren A."/>
            <person name="Chaudhuri R.R."/>
            <person name="La Ragione R."/>
            <person name="Hildebrand F."/>
            <person name="Pallen M.J."/>
        </authorList>
    </citation>
    <scope>NUCLEOTIDE SEQUENCE</scope>
    <source>
        <strain evidence="4">CHK176-6737</strain>
    </source>
</reference>
<dbReference type="InterPro" id="IPR010982">
    <property type="entry name" value="Lambda_DNA-bd_dom_sf"/>
</dbReference>
<protein>
    <submittedName>
        <fullName evidence="4">Helix-turn-helix transcriptional regulator</fullName>
    </submittedName>
</protein>
<keyword evidence="1" id="KW-0238">DNA-binding</keyword>
<dbReference type="SMART" id="SM00530">
    <property type="entry name" value="HTH_XRE"/>
    <property type="match status" value="1"/>
</dbReference>
<feature type="domain" description="HTH cro/C1-type" evidence="3">
    <location>
        <begin position="10"/>
        <end position="64"/>
    </location>
</feature>
<dbReference type="PROSITE" id="PS50943">
    <property type="entry name" value="HTH_CROC1"/>
    <property type="match status" value="1"/>
</dbReference>
<reference evidence="4" key="1">
    <citation type="submission" date="2020-10" db="EMBL/GenBank/DDBJ databases">
        <authorList>
            <person name="Gilroy R."/>
        </authorList>
    </citation>
    <scope>NUCLEOTIDE SEQUENCE</scope>
    <source>
        <strain evidence="4">CHK176-6737</strain>
    </source>
</reference>
<dbReference type="SUPFAM" id="SSF47413">
    <property type="entry name" value="lambda repressor-like DNA-binding domains"/>
    <property type="match status" value="1"/>
</dbReference>
<feature type="transmembrane region" description="Helical" evidence="2">
    <location>
        <begin position="152"/>
        <end position="172"/>
    </location>
</feature>
<dbReference type="Proteomes" id="UP000824125">
    <property type="component" value="Unassembled WGS sequence"/>
</dbReference>